<name>W9VCT8_9EURO</name>
<feature type="compositionally biased region" description="Basic and acidic residues" evidence="1">
    <location>
        <begin position="1014"/>
        <end position="1028"/>
    </location>
</feature>
<feature type="compositionally biased region" description="Low complexity" evidence="1">
    <location>
        <begin position="1085"/>
        <end position="1100"/>
    </location>
</feature>
<dbReference type="HOGENOM" id="CLU_245248_0_0_1"/>
<feature type="compositionally biased region" description="Polar residues" evidence="1">
    <location>
        <begin position="1184"/>
        <end position="1207"/>
    </location>
</feature>
<dbReference type="EMBL" id="AMGX01000047">
    <property type="protein sequence ID" value="EXJ53407.1"/>
    <property type="molecule type" value="Genomic_DNA"/>
</dbReference>
<feature type="compositionally biased region" description="Basic and acidic residues" evidence="1">
    <location>
        <begin position="671"/>
        <end position="693"/>
    </location>
</feature>
<dbReference type="PROSITE" id="PS50196">
    <property type="entry name" value="RANBD1"/>
    <property type="match status" value="1"/>
</dbReference>
<reference evidence="3 4" key="1">
    <citation type="submission" date="2013-03" db="EMBL/GenBank/DDBJ databases">
        <title>The Genome Sequence of Cladophialophora psammophila CBS 110553.</title>
        <authorList>
            <consortium name="The Broad Institute Genomics Platform"/>
            <person name="Cuomo C."/>
            <person name="de Hoog S."/>
            <person name="Gorbushina A."/>
            <person name="Walker B."/>
            <person name="Young S.K."/>
            <person name="Zeng Q."/>
            <person name="Gargeya S."/>
            <person name="Fitzgerald M."/>
            <person name="Haas B."/>
            <person name="Abouelleil A."/>
            <person name="Allen A.W."/>
            <person name="Alvarado L."/>
            <person name="Arachchi H.M."/>
            <person name="Berlin A.M."/>
            <person name="Chapman S.B."/>
            <person name="Gainer-Dewar J."/>
            <person name="Goldberg J."/>
            <person name="Griggs A."/>
            <person name="Gujja S."/>
            <person name="Hansen M."/>
            <person name="Howarth C."/>
            <person name="Imamovic A."/>
            <person name="Ireland A."/>
            <person name="Larimer J."/>
            <person name="McCowan C."/>
            <person name="Murphy C."/>
            <person name="Pearson M."/>
            <person name="Poon T.W."/>
            <person name="Priest M."/>
            <person name="Roberts A."/>
            <person name="Saif S."/>
            <person name="Shea T."/>
            <person name="Sisk P."/>
            <person name="Sykes S."/>
            <person name="Wortman J."/>
            <person name="Nusbaum C."/>
            <person name="Birren B."/>
        </authorList>
    </citation>
    <scope>NUCLEOTIDE SEQUENCE [LARGE SCALE GENOMIC DNA]</scope>
    <source>
        <strain evidence="3 4">CBS 110553</strain>
    </source>
</reference>
<feature type="compositionally biased region" description="Polar residues" evidence="1">
    <location>
        <begin position="9"/>
        <end position="51"/>
    </location>
</feature>
<feature type="compositionally biased region" description="Polar residues" evidence="1">
    <location>
        <begin position="481"/>
        <end position="494"/>
    </location>
</feature>
<feature type="region of interest" description="Disordered" evidence="1">
    <location>
        <begin position="322"/>
        <end position="364"/>
    </location>
</feature>
<feature type="compositionally biased region" description="Polar residues" evidence="1">
    <location>
        <begin position="1138"/>
        <end position="1147"/>
    </location>
</feature>
<feature type="compositionally biased region" description="Polar residues" evidence="1">
    <location>
        <begin position="700"/>
        <end position="726"/>
    </location>
</feature>
<feature type="compositionally biased region" description="Polar residues" evidence="1">
    <location>
        <begin position="73"/>
        <end position="109"/>
    </location>
</feature>
<accession>W9VCT8</accession>
<feature type="compositionally biased region" description="Low complexity" evidence="1">
    <location>
        <begin position="898"/>
        <end position="918"/>
    </location>
</feature>
<feature type="region of interest" description="Disordered" evidence="1">
    <location>
        <begin position="465"/>
        <end position="609"/>
    </location>
</feature>
<dbReference type="OrthoDB" id="185618at2759"/>
<protein>
    <recommendedName>
        <fullName evidence="2">RanBD1 domain-containing protein</fullName>
    </recommendedName>
</protein>
<dbReference type="PANTHER" id="PTHR38697">
    <property type="entry name" value="NUCLEAR PORE COMPLEX PROTEIN SIMILAR TO S. CEREVISIAE NUP2 (EUROFUNG)"/>
    <property type="match status" value="1"/>
</dbReference>
<feature type="compositionally biased region" description="Low complexity" evidence="1">
    <location>
        <begin position="139"/>
        <end position="152"/>
    </location>
</feature>
<feature type="region of interest" description="Disordered" evidence="1">
    <location>
        <begin position="778"/>
        <end position="810"/>
    </location>
</feature>
<dbReference type="RefSeq" id="XP_007752097.1">
    <property type="nucleotide sequence ID" value="XM_007753907.1"/>
</dbReference>
<feature type="region of interest" description="Disordered" evidence="1">
    <location>
        <begin position="1"/>
        <end position="230"/>
    </location>
</feature>
<feature type="compositionally biased region" description="Low complexity" evidence="1">
    <location>
        <begin position="182"/>
        <end position="196"/>
    </location>
</feature>
<feature type="compositionally biased region" description="Polar residues" evidence="1">
    <location>
        <begin position="1057"/>
        <end position="1074"/>
    </location>
</feature>
<keyword evidence="4" id="KW-1185">Reference proteome</keyword>
<proteinExistence type="predicted"/>
<comment type="caution">
    <text evidence="3">The sequence shown here is derived from an EMBL/GenBank/DDBJ whole genome shotgun (WGS) entry which is preliminary data.</text>
</comment>
<dbReference type="SMART" id="SM00160">
    <property type="entry name" value="RanBD"/>
    <property type="match status" value="1"/>
</dbReference>
<evidence type="ECO:0000313" key="4">
    <source>
        <dbReference type="Proteomes" id="UP000019471"/>
    </source>
</evidence>
<dbReference type="STRING" id="1182543.W9VCT8"/>
<dbReference type="PANTHER" id="PTHR38697:SF1">
    <property type="entry name" value="NUCLEAR PORE COMPLEX PROTEIN SIMILAR TO S. CEREVISIAE NUP2 (EUROFUNG)"/>
    <property type="match status" value="1"/>
</dbReference>
<dbReference type="eggNOG" id="KOG0866">
    <property type="taxonomic scope" value="Eukaryota"/>
</dbReference>
<organism evidence="3 4">
    <name type="scientific">Cladophialophora psammophila CBS 110553</name>
    <dbReference type="NCBI Taxonomy" id="1182543"/>
    <lineage>
        <taxon>Eukaryota</taxon>
        <taxon>Fungi</taxon>
        <taxon>Dikarya</taxon>
        <taxon>Ascomycota</taxon>
        <taxon>Pezizomycotina</taxon>
        <taxon>Eurotiomycetes</taxon>
        <taxon>Chaetothyriomycetidae</taxon>
        <taxon>Chaetothyriales</taxon>
        <taxon>Herpotrichiellaceae</taxon>
        <taxon>Cladophialophora</taxon>
    </lineage>
</organism>
<feature type="compositionally biased region" description="Polar residues" evidence="1">
    <location>
        <begin position="1242"/>
        <end position="1257"/>
    </location>
</feature>
<evidence type="ECO:0000259" key="2">
    <source>
        <dbReference type="PROSITE" id="PS50196"/>
    </source>
</evidence>
<dbReference type="InterPro" id="IPR011993">
    <property type="entry name" value="PH-like_dom_sf"/>
</dbReference>
<dbReference type="SUPFAM" id="SSF50729">
    <property type="entry name" value="PH domain-like"/>
    <property type="match status" value="1"/>
</dbReference>
<feature type="domain" description="RanBD1" evidence="2">
    <location>
        <begin position="1258"/>
        <end position="1399"/>
    </location>
</feature>
<feature type="region of interest" description="Disordered" evidence="1">
    <location>
        <begin position="670"/>
        <end position="726"/>
    </location>
</feature>
<feature type="compositionally biased region" description="Low complexity" evidence="1">
    <location>
        <begin position="535"/>
        <end position="556"/>
    </location>
</feature>
<feature type="region of interest" description="Disordered" evidence="1">
    <location>
        <begin position="271"/>
        <end position="302"/>
    </location>
</feature>
<dbReference type="CDD" id="cd13170">
    <property type="entry name" value="RanBD_NUP50"/>
    <property type="match status" value="1"/>
</dbReference>
<feature type="compositionally biased region" description="Low complexity" evidence="1">
    <location>
        <begin position="787"/>
        <end position="796"/>
    </location>
</feature>
<dbReference type="GeneID" id="19198024"/>
<dbReference type="Gene3D" id="2.30.29.30">
    <property type="entry name" value="Pleckstrin-homology domain (PH domain)/Phosphotyrosine-binding domain (PTB)"/>
    <property type="match status" value="1"/>
</dbReference>
<dbReference type="Proteomes" id="UP000019471">
    <property type="component" value="Unassembled WGS sequence"/>
</dbReference>
<dbReference type="InterPro" id="IPR000156">
    <property type="entry name" value="Ran_bind_dom"/>
</dbReference>
<feature type="compositionally biased region" description="Polar residues" evidence="1">
    <location>
        <begin position="203"/>
        <end position="230"/>
    </location>
</feature>
<evidence type="ECO:0000313" key="3">
    <source>
        <dbReference type="EMBL" id="EXJ53407.1"/>
    </source>
</evidence>
<feature type="region of interest" description="Disordered" evidence="1">
    <location>
        <begin position="378"/>
        <end position="442"/>
    </location>
</feature>
<feature type="compositionally biased region" description="Acidic residues" evidence="1">
    <location>
        <begin position="950"/>
        <end position="987"/>
    </location>
</feature>
<dbReference type="InterPro" id="IPR053074">
    <property type="entry name" value="NPC_Nucleoporin"/>
</dbReference>
<gene>
    <name evidence="3" type="ORF">A1O5_13341</name>
</gene>
<feature type="region of interest" description="Disordered" evidence="1">
    <location>
        <begin position="876"/>
        <end position="1213"/>
    </location>
</feature>
<feature type="compositionally biased region" description="Polar residues" evidence="1">
    <location>
        <begin position="123"/>
        <end position="132"/>
    </location>
</feature>
<feature type="region of interest" description="Disordered" evidence="1">
    <location>
        <begin position="1240"/>
        <end position="1281"/>
    </location>
</feature>
<dbReference type="Pfam" id="PF00638">
    <property type="entry name" value="Ran_BP1"/>
    <property type="match status" value="1"/>
</dbReference>
<evidence type="ECO:0000256" key="1">
    <source>
        <dbReference type="SAM" id="MobiDB-lite"/>
    </source>
</evidence>
<sequence>MNGGVAFGASQSFPQGSAGTSSSFNFQPPQASSFTFGAPSDTPNPFANVNGSVDAHDVSMESPQKKPGFGSAFGSNNFTFGHPAGQQSNAPFNFGGTQTANTNGTSVFGQPSKPPEALAASNPFGQPSQSRNLFGGFGQSSSTAQSQTPAFSFGQTTSVPQSPLPAFGTKQGPDTQPPTPKFTFGQTSTTPQSQGTGLFGSTAPATQSSGTSMFGSTPNQTSMTGFSPSTNSVVHSFGETSAQLPSTSNSFATLGAAKGEEPKPATSLFGAVKTSQPAAEPQQKPSSLEKLAAPGSDAQPANPFAGLFAGASASTAAAPASKPIFNLGSTSQTATPPTGKQETTMTKSPFSFGETAQPKPAAGESKFKFSSAAFKFGSTMPTTGPTTSGFFGRAAGADKSAPQPEAPKAGFPKAPAPEDAAQKSLSGFPPPSKPDSAGAIFSPAKALQDGKVAGGTLFSKLSSAVETSAQPPFNVQPKPAQESSQPQAATTSLFPSAPKAAVDRSGTSTEATRPQPPSSPTLFGGPSRPEPQEPQAAQKFSSTSAAFSTTTAQAGQPPAVKPSLSAGTVGVPAQKPLENAEESATISEPVKRPVYTKAPSRVPGHTTPEQFQEFDRDYRLHSLNYGLQKKLATLDPSSQDFDNIIRHYVAARDSIGASLGLFVRNVAGTKRKADQVDDREQESEQNKRTRETTLPKATMFGSQPNPVSSGSILPKANNSAAGHQAPSTAVEMLKDKTAGFGSNSMPGASLATTTGFKPNATPFSGFTVTSAASANPFSQLNQSTNLPSSAPSTTPTKSPPKKPTFEVPKFGGGSTNFLAAFGQKAKESADKFEKDLIEKRKAEEFDSDEDDEETFRKRIEEESRAKKAKIDAVAKGGFKPTFRLSTTAEPPKEKDATKSSFASFAPSSSTNSFSALTSKAAFAEQSEVAEADENEGSRSSNDQAEHSGEEQTDSDSNSEEGGESEDALPEDEVAEANEEEEDEDDNDLQAAMDRARRNPNAGKSLFERIGPNPNREKVATTNGEKNEPEEGSPPIMQSAKNSSSRPSIWESHIGKSTPEQPSSLSPFGSSTGASTLKPASGFHFTPSAASATPTPGPGTSIFSGGATKQGPVPGEGLFGSRPSTPSNADKNGGLAKSVLTSPAGTDNTWKEGAPISFANGEKPTSAPILKFTAPSPGEERETATSRPLSTLFGTSAPGSRGSETPNLGFQFGAPTPSPAPGYLGAISHLGSGSVASSVVSSRATSPGLTDNESVATNETEESTEDPQTSLMDSRAGEENESCLWEGRSKALMFVNKETAKGTKYIPNDWNSMGVGQIRVLRNKETSKTRVVFRVEPSANILFNSHLVGSTNYESVPSNKSGAVRGALMYKGSLTRLVFKLKTPEMANELAKILEQNKSA</sequence>
<feature type="compositionally biased region" description="Polar residues" evidence="1">
    <location>
        <begin position="327"/>
        <end position="349"/>
    </location>
</feature>
<feature type="compositionally biased region" description="Low complexity" evidence="1">
    <location>
        <begin position="378"/>
        <end position="392"/>
    </location>
</feature>